<reference evidence="4 5" key="1">
    <citation type="submission" date="2016-01" db="EMBL/GenBank/DDBJ databases">
        <title>Draft Genome Sequences of Seven Thermophilic Sporeformers Isolated from Foods.</title>
        <authorList>
            <person name="Berendsen E.M."/>
            <person name="Wells-Bennik M.H."/>
            <person name="Krawcyk A.O."/>
            <person name="De Jong A."/>
            <person name="Holsappel S."/>
            <person name="Eijlander R.T."/>
            <person name="Kuipers O.P."/>
        </authorList>
    </citation>
    <scope>NUCLEOTIDE SEQUENCE [LARGE SCALE GENOMIC DNA]</scope>
    <source>
        <strain evidence="4 5">B4135</strain>
    </source>
</reference>
<dbReference type="AlphaFoldDB" id="A0A150MC98"/>
<accession>A0A150MC98</accession>
<evidence type="ECO:0000256" key="1">
    <source>
        <dbReference type="ARBA" id="ARBA00010928"/>
    </source>
</evidence>
<dbReference type="SUPFAM" id="SSF51735">
    <property type="entry name" value="NAD(P)-binding Rossmann-fold domains"/>
    <property type="match status" value="1"/>
</dbReference>
<dbReference type="STRING" id="301148.B4135_1441"/>
<evidence type="ECO:0000313" key="5">
    <source>
        <dbReference type="Proteomes" id="UP000075683"/>
    </source>
</evidence>
<keyword evidence="4" id="KW-0560">Oxidoreductase</keyword>
<dbReference type="Gene3D" id="3.40.50.720">
    <property type="entry name" value="NAD(P)-binding Rossmann-like Domain"/>
    <property type="match status" value="1"/>
</dbReference>
<name>A0A150MC98_9BACI</name>
<dbReference type="Pfam" id="PF02894">
    <property type="entry name" value="GFO_IDH_MocA_C"/>
    <property type="match status" value="1"/>
</dbReference>
<evidence type="ECO:0000313" key="4">
    <source>
        <dbReference type="EMBL" id="KYD22096.1"/>
    </source>
</evidence>
<dbReference type="PANTHER" id="PTHR43249:SF1">
    <property type="entry name" value="D-GLUCOSIDE 3-DEHYDROGENASE"/>
    <property type="match status" value="1"/>
</dbReference>
<feature type="domain" description="Gfo/Idh/MocA-like oxidoreductase N-terminal" evidence="2">
    <location>
        <begin position="80"/>
        <end position="199"/>
    </location>
</feature>
<dbReference type="Proteomes" id="UP000075683">
    <property type="component" value="Unassembled WGS sequence"/>
</dbReference>
<dbReference type="GO" id="GO:0050112">
    <property type="term" value="F:inositol 2-dehydrogenase (NAD+) activity"/>
    <property type="evidence" value="ECO:0007669"/>
    <property type="project" value="UniProtKB-EC"/>
</dbReference>
<dbReference type="EMBL" id="LQYT01000013">
    <property type="protein sequence ID" value="KYD22096.1"/>
    <property type="molecule type" value="Genomic_DNA"/>
</dbReference>
<organism evidence="4 5">
    <name type="scientific">Caldibacillus debilis</name>
    <dbReference type="NCBI Taxonomy" id="301148"/>
    <lineage>
        <taxon>Bacteria</taxon>
        <taxon>Bacillati</taxon>
        <taxon>Bacillota</taxon>
        <taxon>Bacilli</taxon>
        <taxon>Bacillales</taxon>
        <taxon>Bacillaceae</taxon>
        <taxon>Caldibacillus</taxon>
    </lineage>
</organism>
<dbReference type="PATRIC" id="fig|301148.3.peg.850"/>
<dbReference type="InterPro" id="IPR036291">
    <property type="entry name" value="NAD(P)-bd_dom_sf"/>
</dbReference>
<evidence type="ECO:0000259" key="2">
    <source>
        <dbReference type="Pfam" id="PF01408"/>
    </source>
</evidence>
<dbReference type="EC" id="1.1.1.18" evidence="4"/>
<dbReference type="PANTHER" id="PTHR43249">
    <property type="entry name" value="UDP-N-ACETYL-2-AMINO-2-DEOXY-D-GLUCURONATE OXIDASE"/>
    <property type="match status" value="1"/>
</dbReference>
<dbReference type="Pfam" id="PF01408">
    <property type="entry name" value="GFO_IDH_MocA"/>
    <property type="match status" value="1"/>
</dbReference>
<comment type="caution">
    <text evidence="4">The sequence shown here is derived from an EMBL/GenBank/DDBJ whole genome shotgun (WGS) entry which is preliminary data.</text>
</comment>
<comment type="similarity">
    <text evidence="1">Belongs to the Gfo/Idh/MocA family.</text>
</comment>
<dbReference type="InterPro" id="IPR004104">
    <property type="entry name" value="Gfo/Idh/MocA-like_OxRdtase_C"/>
</dbReference>
<dbReference type="SUPFAM" id="SSF55347">
    <property type="entry name" value="Glyceraldehyde-3-phosphate dehydrogenase-like, C-terminal domain"/>
    <property type="match status" value="1"/>
</dbReference>
<protein>
    <submittedName>
        <fullName evidence="4">Myo-inositol 2-dehydrogenase 1</fullName>
        <ecNumber evidence="4">1.1.1.18</ecNumber>
    </submittedName>
</protein>
<evidence type="ECO:0000259" key="3">
    <source>
        <dbReference type="Pfam" id="PF02894"/>
    </source>
</evidence>
<proteinExistence type="inferred from homology"/>
<dbReference type="InterPro" id="IPR000683">
    <property type="entry name" value="Gfo/Idh/MocA-like_OxRdtase_N"/>
</dbReference>
<dbReference type="InterPro" id="IPR052515">
    <property type="entry name" value="Gfo/Idh/MocA_Oxidoreductase"/>
</dbReference>
<sequence length="429" mass="47701">MSPSPHHFFCGRVRKETPAAGGVQGRGRGLAPGLYGPAGCGNVYLPGKPVPVVRFKALSCDPFSRDRVSKTEQKGWSEMLKVGVIGVGSISEFHIRPYLEHEEAELAALCDIHEERLQEKGRRFNVQKLYTDYRDLVKDPEIDAVSICTWNNSHAEIAIAALEAGKHVLVEKPLSRTMEEAVKVAEAVKKSGKILQVGFVRRHASNVKVLKKFIDHGDLGEIYYAKASCIRRLGNPGGWFSDSERSGGGPLIDLGVHMIDLCWYLMGKPKPASVSGSTYRKLGNRAHIENLSFYKAADYDEKRNTVEDLANGYIRFENGATLYVDVSYTLHAKEESVTASIYGEKGGAEIEPKLLIVTERHNTILNMAPQIDHPEFDFQEAFYHEIDHFVQSCLGREKPLSPVEDGVEIMRILTALYESARSGREVVLS</sequence>
<dbReference type="GO" id="GO:0000166">
    <property type="term" value="F:nucleotide binding"/>
    <property type="evidence" value="ECO:0007669"/>
    <property type="project" value="InterPro"/>
</dbReference>
<feature type="domain" description="Gfo/Idh/MocA-like oxidoreductase C-terminal" evidence="3">
    <location>
        <begin position="211"/>
        <end position="426"/>
    </location>
</feature>
<dbReference type="Gene3D" id="3.30.360.10">
    <property type="entry name" value="Dihydrodipicolinate Reductase, domain 2"/>
    <property type="match status" value="1"/>
</dbReference>
<gene>
    <name evidence="4" type="ORF">B4135_1441</name>
</gene>